<keyword evidence="2" id="KW-0808">Transferase</keyword>
<dbReference type="SUPFAM" id="SSF53335">
    <property type="entry name" value="S-adenosyl-L-methionine-dependent methyltransferases"/>
    <property type="match status" value="1"/>
</dbReference>
<dbReference type="GO" id="GO:0008168">
    <property type="term" value="F:methyltransferase activity"/>
    <property type="evidence" value="ECO:0007669"/>
    <property type="project" value="UniProtKB-KW"/>
</dbReference>
<dbReference type="InterPro" id="IPR002723">
    <property type="entry name" value="BpsA_C"/>
</dbReference>
<evidence type="ECO:0000313" key="3">
    <source>
        <dbReference type="Proteomes" id="UP000447876"/>
    </source>
</evidence>
<dbReference type="InterPro" id="IPR051720">
    <property type="entry name" value="rRNA_MeTrfase/Polyamine_Synth"/>
</dbReference>
<proteinExistence type="predicted"/>
<sequence length="403" mass="46039">MKTYIEQVSEHILLQEGTQVIKQLLLECYLNPGISTKELARKTLLPTPVAAAIKREFIKAGALVQDRGVRCTTDGLAWIEQEWGFRGLDQSLYHDLFNEIRWIESLKDMLPILEEILSQRPSVDVQIDQSKCTPETSLRRAILCLKHHALIGKKILCVGDDDLVSVSIGLLLQRLFPDIGHSVAHVDVLDIDERFLKYIESIAEEWGLPITCHRLDLREPLPENLHKQFDCFFTDPPYTLQGMGLFVSRGIQALKREKGLPIFLSFAHKSPAFMLAMQREFVRMGLTVNANFPQFNAYEGAEMIANRSQMFILRTTDQTKPEYMEKFTDALYTGEVKQTLRTYRCKQCSRDVYVGINEEFATIEQLKNEGCTGCSHDTFELVAKQRVPSERNDKADYKAGRSS</sequence>
<comment type="caution">
    <text evidence="2">The sequence shown here is derived from an EMBL/GenBank/DDBJ whole genome shotgun (WGS) entry which is preliminary data.</text>
</comment>
<keyword evidence="2" id="KW-0489">Methyltransferase</keyword>
<accession>A0A7X3CR50</accession>
<dbReference type="InterPro" id="IPR029063">
    <property type="entry name" value="SAM-dependent_MTases_sf"/>
</dbReference>
<dbReference type="GO" id="GO:0032259">
    <property type="term" value="P:methylation"/>
    <property type="evidence" value="ECO:0007669"/>
    <property type="project" value="UniProtKB-KW"/>
</dbReference>
<evidence type="ECO:0000259" key="1">
    <source>
        <dbReference type="Pfam" id="PF01861"/>
    </source>
</evidence>
<reference evidence="2 3" key="1">
    <citation type="submission" date="2019-11" db="EMBL/GenBank/DDBJ databases">
        <title>Draft genome sequences of five Paenibacillus species of dairy origin.</title>
        <authorList>
            <person name="Olajide A.M."/>
            <person name="Chen S."/>
            <person name="Lapointe G."/>
        </authorList>
    </citation>
    <scope>NUCLEOTIDE SEQUENCE [LARGE SCALE GENOMIC DNA]</scope>
    <source>
        <strain evidence="2 3">12CR55</strain>
    </source>
</reference>
<dbReference type="PANTHER" id="PTHR23290:SF0">
    <property type="entry name" value="RRNA N6-ADENOSINE-METHYLTRANSFERASE METTL5"/>
    <property type="match status" value="1"/>
</dbReference>
<dbReference type="GO" id="GO:0006596">
    <property type="term" value="P:polyamine biosynthetic process"/>
    <property type="evidence" value="ECO:0007669"/>
    <property type="project" value="TreeGrafter"/>
</dbReference>
<evidence type="ECO:0000313" key="2">
    <source>
        <dbReference type="EMBL" id="MUG47862.1"/>
    </source>
</evidence>
<feature type="domain" description="N(4)-bis(aminopropyl)spermidine synthase C-terminal" evidence="1">
    <location>
        <begin position="112"/>
        <end position="324"/>
    </location>
</feature>
<dbReference type="EMBL" id="WNZW01000016">
    <property type="protein sequence ID" value="MUG47862.1"/>
    <property type="molecule type" value="Genomic_DNA"/>
</dbReference>
<dbReference type="PANTHER" id="PTHR23290">
    <property type="entry name" value="RRNA N6-ADENOSINE-METHYLTRANSFERASE METTL5"/>
    <property type="match status" value="1"/>
</dbReference>
<name>A0A7X3CR50_9BACL</name>
<gene>
    <name evidence="2" type="ORF">GNP95_23235</name>
</gene>
<organism evidence="2 3">
    <name type="scientific">Paenibacillus woosongensis</name>
    <dbReference type="NCBI Taxonomy" id="307580"/>
    <lineage>
        <taxon>Bacteria</taxon>
        <taxon>Bacillati</taxon>
        <taxon>Bacillota</taxon>
        <taxon>Bacilli</taxon>
        <taxon>Bacillales</taxon>
        <taxon>Paenibacillaceae</taxon>
        <taxon>Paenibacillus</taxon>
    </lineage>
</organism>
<dbReference type="RefSeq" id="WP_155613237.1">
    <property type="nucleotide sequence ID" value="NZ_WNZW01000016.1"/>
</dbReference>
<dbReference type="Gene3D" id="3.40.50.150">
    <property type="entry name" value="Vaccinia Virus protein VP39"/>
    <property type="match status" value="1"/>
</dbReference>
<dbReference type="Proteomes" id="UP000447876">
    <property type="component" value="Unassembled WGS sequence"/>
</dbReference>
<dbReference type="OrthoDB" id="7593728at2"/>
<protein>
    <submittedName>
        <fullName evidence="2">Putative methyltransferase</fullName>
    </submittedName>
</protein>
<dbReference type="AlphaFoldDB" id="A0A7X3CR50"/>
<dbReference type="Pfam" id="PF01861">
    <property type="entry name" value="BpsA_C"/>
    <property type="match status" value="1"/>
</dbReference>